<dbReference type="EMBL" id="JAWJBA010000730">
    <property type="protein sequence ID" value="MDV2687433.1"/>
    <property type="molecule type" value="Genomic_DNA"/>
</dbReference>
<dbReference type="Pfam" id="PF00005">
    <property type="entry name" value="ABC_tran"/>
    <property type="match status" value="1"/>
</dbReference>
<evidence type="ECO:0000259" key="7">
    <source>
        <dbReference type="Pfam" id="PF00005"/>
    </source>
</evidence>
<keyword evidence="5" id="KW-1278">Translocase</keyword>
<sequence>KAKIGKEILKVENLHAGELVKDVSFSVKSGEVLGFSGLVGSGRTEAMRAIFGADKKNSGNVIYFGEEVNFKDPKEAINKGLGF</sequence>
<organism evidence="8 9">
    <name type="scientific">Alkalihalophilus lindianensis</name>
    <dbReference type="NCBI Taxonomy" id="1630542"/>
    <lineage>
        <taxon>Bacteria</taxon>
        <taxon>Bacillati</taxon>
        <taxon>Bacillota</taxon>
        <taxon>Bacilli</taxon>
        <taxon>Bacillales</taxon>
        <taxon>Bacillaceae</taxon>
        <taxon>Alkalihalophilus</taxon>
    </lineage>
</organism>
<keyword evidence="3" id="KW-0547">Nucleotide-binding</keyword>
<dbReference type="InterPro" id="IPR027417">
    <property type="entry name" value="P-loop_NTPase"/>
</dbReference>
<keyword evidence="1" id="KW-0813">Transport</keyword>
<evidence type="ECO:0000256" key="2">
    <source>
        <dbReference type="ARBA" id="ARBA00022475"/>
    </source>
</evidence>
<accession>A0ABU3XI18</accession>
<keyword evidence="4 8" id="KW-0067">ATP-binding</keyword>
<proteinExistence type="predicted"/>
<feature type="domain" description="ABC transporter" evidence="7">
    <location>
        <begin position="20"/>
        <end position="77"/>
    </location>
</feature>
<name>A0ABU3XI18_9BACI</name>
<dbReference type="PANTHER" id="PTHR43790">
    <property type="entry name" value="CARBOHYDRATE TRANSPORT ATP-BINDING PROTEIN MG119-RELATED"/>
    <property type="match status" value="1"/>
</dbReference>
<keyword evidence="9" id="KW-1185">Reference proteome</keyword>
<evidence type="ECO:0000256" key="4">
    <source>
        <dbReference type="ARBA" id="ARBA00022840"/>
    </source>
</evidence>
<evidence type="ECO:0000313" key="8">
    <source>
        <dbReference type="EMBL" id="MDV2687433.1"/>
    </source>
</evidence>
<feature type="non-terminal residue" evidence="8">
    <location>
        <position position="1"/>
    </location>
</feature>
<dbReference type="RefSeq" id="WP_317124349.1">
    <property type="nucleotide sequence ID" value="NZ_JAWJBA010000730.1"/>
</dbReference>
<dbReference type="Proteomes" id="UP001287282">
    <property type="component" value="Unassembled WGS sequence"/>
</dbReference>
<feature type="non-terminal residue" evidence="8">
    <location>
        <position position="83"/>
    </location>
</feature>
<dbReference type="InterPro" id="IPR003439">
    <property type="entry name" value="ABC_transporter-like_ATP-bd"/>
</dbReference>
<dbReference type="Gene3D" id="3.40.50.300">
    <property type="entry name" value="P-loop containing nucleotide triphosphate hydrolases"/>
    <property type="match status" value="1"/>
</dbReference>
<keyword evidence="2" id="KW-1003">Cell membrane</keyword>
<dbReference type="GO" id="GO:0005524">
    <property type="term" value="F:ATP binding"/>
    <property type="evidence" value="ECO:0007669"/>
    <property type="project" value="UniProtKB-KW"/>
</dbReference>
<reference evidence="8 9" key="1">
    <citation type="submission" date="2023-10" db="EMBL/GenBank/DDBJ databases">
        <title>Screening of Alkalihalobacillus lindianensis BZ-TG-R113 and Its Alleviation of Salt Stress on Rapeseed Growth.</title>
        <authorList>
            <person name="Zhao B."/>
            <person name="Guo T."/>
        </authorList>
    </citation>
    <scope>NUCLEOTIDE SEQUENCE [LARGE SCALE GENOMIC DNA]</scope>
    <source>
        <strain evidence="8 9">BZ-TG-R113</strain>
    </source>
</reference>
<evidence type="ECO:0000256" key="6">
    <source>
        <dbReference type="ARBA" id="ARBA00023136"/>
    </source>
</evidence>
<evidence type="ECO:0000313" key="9">
    <source>
        <dbReference type="Proteomes" id="UP001287282"/>
    </source>
</evidence>
<evidence type="ECO:0000256" key="5">
    <source>
        <dbReference type="ARBA" id="ARBA00022967"/>
    </source>
</evidence>
<evidence type="ECO:0000256" key="1">
    <source>
        <dbReference type="ARBA" id="ARBA00022448"/>
    </source>
</evidence>
<dbReference type="SUPFAM" id="SSF52540">
    <property type="entry name" value="P-loop containing nucleoside triphosphate hydrolases"/>
    <property type="match status" value="1"/>
</dbReference>
<dbReference type="InterPro" id="IPR050107">
    <property type="entry name" value="ABC_carbohydrate_import_ATPase"/>
</dbReference>
<evidence type="ECO:0000256" key="3">
    <source>
        <dbReference type="ARBA" id="ARBA00022741"/>
    </source>
</evidence>
<keyword evidence="6" id="KW-0472">Membrane</keyword>
<comment type="caution">
    <text evidence="8">The sequence shown here is derived from an EMBL/GenBank/DDBJ whole genome shotgun (WGS) entry which is preliminary data.</text>
</comment>
<dbReference type="PANTHER" id="PTHR43790:SF3">
    <property type="entry name" value="D-ALLOSE IMPORT ATP-BINDING PROTEIN ALSA-RELATED"/>
    <property type="match status" value="1"/>
</dbReference>
<gene>
    <name evidence="8" type="ORF">RYX56_24105</name>
</gene>
<protein>
    <submittedName>
        <fullName evidence="8">ATP-binding cassette domain-containing protein</fullName>
    </submittedName>
</protein>